<dbReference type="Pfam" id="PF10539">
    <property type="entry name" value="Dev_Cell_Death"/>
    <property type="match status" value="1"/>
</dbReference>
<feature type="compositionally biased region" description="Polar residues" evidence="1">
    <location>
        <begin position="626"/>
        <end position="641"/>
    </location>
</feature>
<feature type="domain" description="DCD" evidence="2">
    <location>
        <begin position="16"/>
        <end position="146"/>
    </location>
</feature>
<dbReference type="OrthoDB" id="1928633at2759"/>
<dbReference type="PROSITE" id="PS51222">
    <property type="entry name" value="DCD"/>
    <property type="match status" value="1"/>
</dbReference>
<reference evidence="3" key="1">
    <citation type="journal article" date="2021" name="bioRxiv">
        <title>Whole Genome Assembly and Annotation of Northern Wild Rice, Zizania palustris L., Supports a Whole Genome Duplication in the Zizania Genus.</title>
        <authorList>
            <person name="Haas M."/>
            <person name="Kono T."/>
            <person name="Macchietto M."/>
            <person name="Millas R."/>
            <person name="McGilp L."/>
            <person name="Shao M."/>
            <person name="Duquette J."/>
            <person name="Hirsch C.N."/>
            <person name="Kimball J."/>
        </authorList>
    </citation>
    <scope>NUCLEOTIDE SEQUENCE</scope>
    <source>
        <tissue evidence="3">Fresh leaf tissue</tissue>
    </source>
</reference>
<gene>
    <name evidence="3" type="ORF">GUJ93_ZPchr0002g23000</name>
</gene>
<protein>
    <recommendedName>
        <fullName evidence="2">DCD domain-containing protein</fullName>
    </recommendedName>
</protein>
<feature type="region of interest" description="Disordered" evidence="1">
    <location>
        <begin position="621"/>
        <end position="648"/>
    </location>
</feature>
<dbReference type="PANTHER" id="PTHR46034:SF38">
    <property type="entry name" value="OS09G0563700 PROTEIN"/>
    <property type="match status" value="1"/>
</dbReference>
<dbReference type="AlphaFoldDB" id="A0A8J5VRL4"/>
<dbReference type="SMART" id="SM00767">
    <property type="entry name" value="DCD"/>
    <property type="match status" value="1"/>
</dbReference>
<dbReference type="EMBL" id="JAAALK010000287">
    <property type="protein sequence ID" value="KAG8057768.1"/>
    <property type="molecule type" value="Genomic_DNA"/>
</dbReference>
<proteinExistence type="predicted"/>
<dbReference type="Proteomes" id="UP000729402">
    <property type="component" value="Unassembled WGS sequence"/>
</dbReference>
<dbReference type="InterPro" id="IPR013989">
    <property type="entry name" value="Dev_and_cell_death_domain"/>
</dbReference>
<reference evidence="3" key="2">
    <citation type="submission" date="2021-02" db="EMBL/GenBank/DDBJ databases">
        <authorList>
            <person name="Kimball J.A."/>
            <person name="Haas M.W."/>
            <person name="Macchietto M."/>
            <person name="Kono T."/>
            <person name="Duquette J."/>
            <person name="Shao M."/>
        </authorList>
    </citation>
    <scope>NUCLEOTIDE SEQUENCE</scope>
    <source>
        <tissue evidence="3">Fresh leaf tissue</tissue>
    </source>
</reference>
<name>A0A8J5VRL4_ZIZPA</name>
<organism evidence="3 4">
    <name type="scientific">Zizania palustris</name>
    <name type="common">Northern wild rice</name>
    <dbReference type="NCBI Taxonomy" id="103762"/>
    <lineage>
        <taxon>Eukaryota</taxon>
        <taxon>Viridiplantae</taxon>
        <taxon>Streptophyta</taxon>
        <taxon>Embryophyta</taxon>
        <taxon>Tracheophyta</taxon>
        <taxon>Spermatophyta</taxon>
        <taxon>Magnoliopsida</taxon>
        <taxon>Liliopsida</taxon>
        <taxon>Poales</taxon>
        <taxon>Poaceae</taxon>
        <taxon>BOP clade</taxon>
        <taxon>Oryzoideae</taxon>
        <taxon>Oryzeae</taxon>
        <taxon>Zizaniinae</taxon>
        <taxon>Zizania</taxon>
    </lineage>
</organism>
<dbReference type="GO" id="GO:0034976">
    <property type="term" value="P:response to endoplasmic reticulum stress"/>
    <property type="evidence" value="ECO:0007669"/>
    <property type="project" value="InterPro"/>
</dbReference>
<evidence type="ECO:0000313" key="4">
    <source>
        <dbReference type="Proteomes" id="UP000729402"/>
    </source>
</evidence>
<feature type="region of interest" description="Disordered" evidence="1">
    <location>
        <begin position="769"/>
        <end position="789"/>
    </location>
</feature>
<evidence type="ECO:0000256" key="1">
    <source>
        <dbReference type="SAM" id="MobiDB-lite"/>
    </source>
</evidence>
<sequence>MRHELPKSSFRQDGATAMAGAIFIANTATRDLCFRANIFGLPIEYQPFVDNIKQGMPLFLFDYTDRNLYGVFEAASDGGLNINRSAYISTGYSYPAQVCFKIVWKCRPLTEDEFSLVIEENYYMPKKFYFDLSYKQVVELYWLFDEKRVKHPICKISRKETPEKRRLSPNIHHLSADHADILLPSSTHQVVPQPNVLMPLGTSKPFGVHIAPEHNNYHGQAELPYFGRVLLPEAATADAIATEVTTHCSQTTKYHQYQLSASQSYSLPLKYPDNLLPSGSVACGPTYELKNCANHPYLSSLGYAGSFPLSPGSKTQDTTGGGINNMNSTFTSHVPSYPLFHSANPQGSATHWKDHYDTTGGGINNMNSTFTSHVPSYLLFHSANPQGSATNWKDHYDAQCRSGPPEDIYSPELCHFSKIKALTPPLELSQLDIPVYPEIPESAIDQRKESFADEDFENAQPKHGFNCNATVSSGLDNSMRAYMSGHLYKGPDITSETKTTAPGQRAQCSVFSRLSLKQPSLSQEISGPSFNQLVHSLSQRTQQWSKKDKIITNDVCKQLVSEQVIDIQCPLSELNQPGLTEEEEIAGLPFLNFKRRGETRNLDTNLGKEISGKVKRRKLIRPSFGEDNNTASSGKELQDNNGLEERKHSHVEHDGKKFCFDLNMPASTDDDLANEDDTTVLCPSVVTKIHREKPCEANSCKPNCSNATEEINKQDPSFDSATHTEKVSLDLSVADLNTADELKLQLNLTPLLSQALDKLLRSGKLNNNSEEAIPTIDGKDRNTDCFDEL</sequence>
<keyword evidence="4" id="KW-1185">Reference proteome</keyword>
<accession>A0A8J5VRL4</accession>
<dbReference type="InterPro" id="IPR044832">
    <property type="entry name" value="NRP-like"/>
</dbReference>
<comment type="caution">
    <text evidence="3">The sequence shown here is derived from an EMBL/GenBank/DDBJ whole genome shotgun (WGS) entry which is preliminary data.</text>
</comment>
<feature type="compositionally biased region" description="Basic and acidic residues" evidence="1">
    <location>
        <begin position="777"/>
        <end position="789"/>
    </location>
</feature>
<evidence type="ECO:0000313" key="3">
    <source>
        <dbReference type="EMBL" id="KAG8057768.1"/>
    </source>
</evidence>
<evidence type="ECO:0000259" key="2">
    <source>
        <dbReference type="PROSITE" id="PS51222"/>
    </source>
</evidence>
<dbReference type="PANTHER" id="PTHR46034">
    <property type="match status" value="1"/>
</dbReference>